<organism evidence="1 2">
    <name type="scientific">Pseudomonas maioricensis</name>
    <dbReference type="NCBI Taxonomy" id="1766623"/>
    <lineage>
        <taxon>Bacteria</taxon>
        <taxon>Pseudomonadati</taxon>
        <taxon>Pseudomonadota</taxon>
        <taxon>Gammaproteobacteria</taxon>
        <taxon>Pseudomonadales</taxon>
        <taxon>Pseudomonadaceae</taxon>
        <taxon>Pseudomonas</taxon>
    </lineage>
</organism>
<gene>
    <name evidence="1" type="ORF">AUC61_23810</name>
</gene>
<reference evidence="1 2" key="1">
    <citation type="submission" date="2015-12" db="EMBL/GenBank/DDBJ databases">
        <title>Phylogenomics in the description of a new species in the Pseudomonas syringae group.</title>
        <authorList>
            <person name="Busquets A."/>
            <person name="Gomila M."/>
            <person name="Beiki F."/>
            <person name="Rahimian H."/>
            <person name="Mulet M."/>
            <person name="Sanchez D."/>
            <person name="Garcia-Valdes E."/>
            <person name="Lalucat J."/>
        </authorList>
    </citation>
    <scope>NUCLEOTIDE SEQUENCE [LARGE SCALE GENOMIC DNA]</scope>
    <source>
        <strain evidence="1 2">S25</strain>
    </source>
</reference>
<dbReference type="EMBL" id="LOHG01000024">
    <property type="protein sequence ID" value="MCI8212561.1"/>
    <property type="molecule type" value="Genomic_DNA"/>
</dbReference>
<keyword evidence="2" id="KW-1185">Reference proteome</keyword>
<protein>
    <submittedName>
        <fullName evidence="1">Uncharacterized protein</fullName>
    </submittedName>
</protein>
<accession>A0ABS9ZPS4</accession>
<evidence type="ECO:0000313" key="2">
    <source>
        <dbReference type="Proteomes" id="UP001320513"/>
    </source>
</evidence>
<dbReference type="Proteomes" id="UP001320513">
    <property type="component" value="Unassembled WGS sequence"/>
</dbReference>
<comment type="caution">
    <text evidence="1">The sequence shown here is derived from an EMBL/GenBank/DDBJ whole genome shotgun (WGS) entry which is preliminary data.</text>
</comment>
<dbReference type="RefSeq" id="WP_243248662.1">
    <property type="nucleotide sequence ID" value="NZ_LOHG01000024.1"/>
</dbReference>
<evidence type="ECO:0000313" key="1">
    <source>
        <dbReference type="EMBL" id="MCI8212561.1"/>
    </source>
</evidence>
<name>A0ABS9ZPS4_9PSED</name>
<proteinExistence type="predicted"/>
<sequence>MTTKSKPLRREKNHAPTLERARKRIAAVTSATSQQLWSENGMLAEGWLGALHVEGLIDSEVYEQLDAELQAAIMGWTGEEQD</sequence>